<gene>
    <name evidence="3" type="ORF">GCM10025865_03210</name>
</gene>
<organism evidence="3 4">
    <name type="scientific">Paraoerskovia sediminicola</name>
    <dbReference type="NCBI Taxonomy" id="1138587"/>
    <lineage>
        <taxon>Bacteria</taxon>
        <taxon>Bacillati</taxon>
        <taxon>Actinomycetota</taxon>
        <taxon>Actinomycetes</taxon>
        <taxon>Micrococcales</taxon>
        <taxon>Cellulomonadaceae</taxon>
        <taxon>Paraoerskovia</taxon>
    </lineage>
</organism>
<dbReference type="SUPFAM" id="SSF56112">
    <property type="entry name" value="Protein kinase-like (PK-like)"/>
    <property type="match status" value="1"/>
</dbReference>
<dbReference type="Proteomes" id="UP001321475">
    <property type="component" value="Chromosome"/>
</dbReference>
<dbReference type="Pfam" id="PF01636">
    <property type="entry name" value="APH"/>
    <property type="match status" value="1"/>
</dbReference>
<keyword evidence="4" id="KW-1185">Reference proteome</keyword>
<dbReference type="InterPro" id="IPR002575">
    <property type="entry name" value="Aminoglycoside_PTrfase"/>
</dbReference>
<sequence length="348" mass="37041">MLETTPESRRSGRTDEPDERSDAATRGHTAGRPAAAARTHYRWRVTRSALVLAALATAAVPGFDAVRARRTLSGADVDAATVTDAEGVDWVVRAPVDAAAGAALEAEVTLLRGLTHYVSSGVLPFALPEVTGSAPLPEGGRAVVHRALPGNPLDVATLAPGPGLAADAGRAIAAVHELPSSVVEDATLPTYSSDEYRERRLAELDDAAATGHVPPTLLRRWEKLLEDVSMWRFQPVVVHGDLGAEHVLVEGRRIVAVTGWAEARVADPADDLAWLLAAAPQDAGDSILEAYQLRRTELSDPHLLDRALLVGELALARWLLHGVRNSLDDVVADAVDMLAELDEQTREA</sequence>
<reference evidence="4" key="1">
    <citation type="journal article" date="2019" name="Int. J. Syst. Evol. Microbiol.">
        <title>The Global Catalogue of Microorganisms (GCM) 10K type strain sequencing project: providing services to taxonomists for standard genome sequencing and annotation.</title>
        <authorList>
            <consortium name="The Broad Institute Genomics Platform"/>
            <consortium name="The Broad Institute Genome Sequencing Center for Infectious Disease"/>
            <person name="Wu L."/>
            <person name="Ma J."/>
        </authorList>
    </citation>
    <scope>NUCLEOTIDE SEQUENCE [LARGE SCALE GENOMIC DNA]</scope>
    <source>
        <strain evidence="4">NBRC 108565</strain>
    </source>
</reference>
<feature type="compositionally biased region" description="Basic and acidic residues" evidence="1">
    <location>
        <begin position="1"/>
        <end position="25"/>
    </location>
</feature>
<protein>
    <recommendedName>
        <fullName evidence="2">Aminoglycoside phosphotransferase domain-containing protein</fullName>
    </recommendedName>
</protein>
<evidence type="ECO:0000313" key="4">
    <source>
        <dbReference type="Proteomes" id="UP001321475"/>
    </source>
</evidence>
<evidence type="ECO:0000259" key="2">
    <source>
        <dbReference type="Pfam" id="PF01636"/>
    </source>
</evidence>
<proteinExistence type="predicted"/>
<evidence type="ECO:0000256" key="1">
    <source>
        <dbReference type="SAM" id="MobiDB-lite"/>
    </source>
</evidence>
<accession>A0ABM8FZ29</accession>
<dbReference type="InterPro" id="IPR011009">
    <property type="entry name" value="Kinase-like_dom_sf"/>
</dbReference>
<feature type="region of interest" description="Disordered" evidence="1">
    <location>
        <begin position="1"/>
        <end position="36"/>
    </location>
</feature>
<feature type="domain" description="Aminoglycoside phosphotransferase" evidence="2">
    <location>
        <begin position="72"/>
        <end position="293"/>
    </location>
</feature>
<dbReference type="Gene3D" id="3.90.1200.10">
    <property type="match status" value="1"/>
</dbReference>
<dbReference type="EMBL" id="AP027729">
    <property type="protein sequence ID" value="BDZ41022.1"/>
    <property type="molecule type" value="Genomic_DNA"/>
</dbReference>
<evidence type="ECO:0000313" key="3">
    <source>
        <dbReference type="EMBL" id="BDZ41022.1"/>
    </source>
</evidence>
<name>A0ABM8FZ29_9CELL</name>